<dbReference type="RefSeq" id="WP_226589977.1">
    <property type="nucleotide sequence ID" value="NZ_BLAY01000164.1"/>
</dbReference>
<evidence type="ECO:0000313" key="1">
    <source>
        <dbReference type="EMBL" id="GET42439.1"/>
    </source>
</evidence>
<proteinExistence type="predicted"/>
<evidence type="ECO:0000313" key="2">
    <source>
        <dbReference type="Proteomes" id="UP001050975"/>
    </source>
</evidence>
<dbReference type="Proteomes" id="UP001050975">
    <property type="component" value="Unassembled WGS sequence"/>
</dbReference>
<protein>
    <submittedName>
        <fullName evidence="1">Uncharacterized protein</fullName>
    </submittedName>
</protein>
<sequence length="70" mass="8311">MKPDFKAMSRKELRAYILKHRDDDEAFYAYMDKLEAEATWVEFPAPKSIDDLKNFPELLEKYGKLRPGEL</sequence>
<dbReference type="InterPro" id="IPR054053">
    <property type="entry name" value="DUF6887"/>
</dbReference>
<gene>
    <name evidence="1" type="ORF">MiSe_72560</name>
</gene>
<dbReference type="AlphaFoldDB" id="A0AAV3XJ01"/>
<comment type="caution">
    <text evidence="1">The sequence shown here is derived from an EMBL/GenBank/DDBJ whole genome shotgun (WGS) entry which is preliminary data.</text>
</comment>
<reference evidence="1" key="1">
    <citation type="submission" date="2019-10" db="EMBL/GenBank/DDBJ databases">
        <title>Draft genome sequece of Microseira wollei NIES-4236.</title>
        <authorList>
            <person name="Yamaguchi H."/>
            <person name="Suzuki S."/>
            <person name="Kawachi M."/>
        </authorList>
    </citation>
    <scope>NUCLEOTIDE SEQUENCE</scope>
    <source>
        <strain evidence="1">NIES-4236</strain>
    </source>
</reference>
<dbReference type="EMBL" id="BLAY01000164">
    <property type="protein sequence ID" value="GET42439.1"/>
    <property type="molecule type" value="Genomic_DNA"/>
</dbReference>
<accession>A0AAV3XJ01</accession>
<name>A0AAV3XJ01_9CYAN</name>
<dbReference type="Pfam" id="PF21826">
    <property type="entry name" value="DUF6887"/>
    <property type="match status" value="1"/>
</dbReference>
<keyword evidence="2" id="KW-1185">Reference proteome</keyword>
<organism evidence="1 2">
    <name type="scientific">Microseira wollei NIES-4236</name>
    <dbReference type="NCBI Taxonomy" id="2530354"/>
    <lineage>
        <taxon>Bacteria</taxon>
        <taxon>Bacillati</taxon>
        <taxon>Cyanobacteriota</taxon>
        <taxon>Cyanophyceae</taxon>
        <taxon>Oscillatoriophycideae</taxon>
        <taxon>Aerosakkonematales</taxon>
        <taxon>Aerosakkonemataceae</taxon>
        <taxon>Microseira</taxon>
    </lineage>
</organism>